<sequence>MNTSRDSLDVLLQEYAYKSLAQHRTGILYNVTLPSNFSGIEVSALTLRSGSFWTKGANISEFRLPSRIIPQPFVKRMSVVYQNLGNWSSTYYNVPGYTMVTPVIGFMVYNATNVSAYSIMKLNLTLMGEPISVHFPQFILPQGSNSTSIKCVRFGEGASLEFSDMALNNVCSTRDQGHFSVVVPEVEKQKAKRSKERLWKWLVIGFALGFAALVLIGLVGVIVYKFVKMKRNEEMERKADEGESFENVWIGMSRMPSATVTRTQPVLEHNEVP</sequence>
<comment type="caution">
    <text evidence="2">The sequence shown here is derived from an EMBL/GenBank/DDBJ whole genome shotgun (WGS) entry which is preliminary data.</text>
</comment>
<name>A0A835IF15_9MAGN</name>
<keyword evidence="3" id="KW-1185">Reference proteome</keyword>
<dbReference type="PANTHER" id="PTHR33512:SF7">
    <property type="entry name" value="LEGUME LECTIN DOMAIN-CONTAINING PROTEIN"/>
    <property type="match status" value="1"/>
</dbReference>
<organism evidence="2 3">
    <name type="scientific">Coptis chinensis</name>
    <dbReference type="NCBI Taxonomy" id="261450"/>
    <lineage>
        <taxon>Eukaryota</taxon>
        <taxon>Viridiplantae</taxon>
        <taxon>Streptophyta</taxon>
        <taxon>Embryophyta</taxon>
        <taxon>Tracheophyta</taxon>
        <taxon>Spermatophyta</taxon>
        <taxon>Magnoliopsida</taxon>
        <taxon>Ranunculales</taxon>
        <taxon>Ranunculaceae</taxon>
        <taxon>Coptidoideae</taxon>
        <taxon>Coptis</taxon>
    </lineage>
</organism>
<proteinExistence type="predicted"/>
<dbReference type="InterPro" id="IPR010605">
    <property type="entry name" value="DUF1191"/>
</dbReference>
<keyword evidence="1" id="KW-0472">Membrane</keyword>
<accession>A0A835IF15</accession>
<keyword evidence="1" id="KW-0812">Transmembrane</keyword>
<evidence type="ECO:0000313" key="3">
    <source>
        <dbReference type="Proteomes" id="UP000631114"/>
    </source>
</evidence>
<dbReference type="PANTHER" id="PTHR33512">
    <property type="entry name" value="PROTEIN, PUTATIVE (DUF1191)-RELATED"/>
    <property type="match status" value="1"/>
</dbReference>
<dbReference type="OrthoDB" id="768690at2759"/>
<keyword evidence="1" id="KW-1133">Transmembrane helix</keyword>
<feature type="transmembrane region" description="Helical" evidence="1">
    <location>
        <begin position="198"/>
        <end position="227"/>
    </location>
</feature>
<evidence type="ECO:0000256" key="1">
    <source>
        <dbReference type="SAM" id="Phobius"/>
    </source>
</evidence>
<evidence type="ECO:0000313" key="2">
    <source>
        <dbReference type="EMBL" id="KAF9617765.1"/>
    </source>
</evidence>
<dbReference type="AlphaFoldDB" id="A0A835IF15"/>
<reference evidence="2 3" key="1">
    <citation type="submission" date="2020-10" db="EMBL/GenBank/DDBJ databases">
        <title>The Coptis chinensis genome and diversification of protoberbering-type alkaloids.</title>
        <authorList>
            <person name="Wang B."/>
            <person name="Shu S."/>
            <person name="Song C."/>
            <person name="Liu Y."/>
        </authorList>
    </citation>
    <scope>NUCLEOTIDE SEQUENCE [LARGE SCALE GENOMIC DNA]</scope>
    <source>
        <strain evidence="2">HL-2020</strain>
        <tissue evidence="2">Leaf</tissue>
    </source>
</reference>
<dbReference type="Pfam" id="PF06697">
    <property type="entry name" value="DUF1191"/>
    <property type="match status" value="1"/>
</dbReference>
<dbReference type="EMBL" id="JADFTS010000003">
    <property type="protein sequence ID" value="KAF9617765.1"/>
    <property type="molecule type" value="Genomic_DNA"/>
</dbReference>
<dbReference type="GO" id="GO:0016020">
    <property type="term" value="C:membrane"/>
    <property type="evidence" value="ECO:0007669"/>
    <property type="project" value="TreeGrafter"/>
</dbReference>
<dbReference type="Proteomes" id="UP000631114">
    <property type="component" value="Unassembled WGS sequence"/>
</dbReference>
<gene>
    <name evidence="2" type="ORF">IFM89_038527</name>
</gene>
<protein>
    <submittedName>
        <fullName evidence="2">Uncharacterized protein</fullName>
    </submittedName>
</protein>